<sequence length="157" mass="17351">MVGHKCNRQDGLTDTFSYVYFSAGQRPSTKGYMGAIAKDVRILGVYGRRSTHCCKRWEDLRRWAWKMAEAQLGMASQQGRGARRTLTPLMARILAVAYRKLDGCLGESQQPQGGEYSAPIYYLRVVGWQPGGGCGPVGAPRPGRTLQGRAHVDKGQM</sequence>
<keyword evidence="3" id="KW-1185">Reference proteome</keyword>
<feature type="region of interest" description="Disordered" evidence="1">
    <location>
        <begin position="136"/>
        <end position="157"/>
    </location>
</feature>
<proteinExistence type="predicted"/>
<organism evidence="2 3">
    <name type="scientific">Pleurodeles waltl</name>
    <name type="common">Iberian ribbed newt</name>
    <dbReference type="NCBI Taxonomy" id="8319"/>
    <lineage>
        <taxon>Eukaryota</taxon>
        <taxon>Metazoa</taxon>
        <taxon>Chordata</taxon>
        <taxon>Craniata</taxon>
        <taxon>Vertebrata</taxon>
        <taxon>Euteleostomi</taxon>
        <taxon>Amphibia</taxon>
        <taxon>Batrachia</taxon>
        <taxon>Caudata</taxon>
        <taxon>Salamandroidea</taxon>
        <taxon>Salamandridae</taxon>
        <taxon>Pleurodelinae</taxon>
        <taxon>Pleurodeles</taxon>
    </lineage>
</organism>
<gene>
    <name evidence="2" type="ORF">NDU88_003708</name>
</gene>
<accession>A0AAV7PDX4</accession>
<protein>
    <submittedName>
        <fullName evidence="2">Uncharacterized protein</fullName>
    </submittedName>
</protein>
<reference evidence="2" key="1">
    <citation type="journal article" date="2022" name="bioRxiv">
        <title>Sequencing and chromosome-scale assembly of the giantPleurodeles waltlgenome.</title>
        <authorList>
            <person name="Brown T."/>
            <person name="Elewa A."/>
            <person name="Iarovenko S."/>
            <person name="Subramanian E."/>
            <person name="Araus A.J."/>
            <person name="Petzold A."/>
            <person name="Susuki M."/>
            <person name="Suzuki K.-i.T."/>
            <person name="Hayashi T."/>
            <person name="Toyoda A."/>
            <person name="Oliveira C."/>
            <person name="Osipova E."/>
            <person name="Leigh N.D."/>
            <person name="Simon A."/>
            <person name="Yun M.H."/>
        </authorList>
    </citation>
    <scope>NUCLEOTIDE SEQUENCE</scope>
    <source>
        <strain evidence="2">20211129_DDA</strain>
        <tissue evidence="2">Liver</tissue>
    </source>
</reference>
<evidence type="ECO:0000313" key="2">
    <source>
        <dbReference type="EMBL" id="KAJ1125275.1"/>
    </source>
</evidence>
<evidence type="ECO:0000313" key="3">
    <source>
        <dbReference type="Proteomes" id="UP001066276"/>
    </source>
</evidence>
<comment type="caution">
    <text evidence="2">The sequence shown here is derived from an EMBL/GenBank/DDBJ whole genome shotgun (WGS) entry which is preliminary data.</text>
</comment>
<name>A0AAV7PDX4_PLEWA</name>
<dbReference type="AlphaFoldDB" id="A0AAV7PDX4"/>
<evidence type="ECO:0000256" key="1">
    <source>
        <dbReference type="SAM" id="MobiDB-lite"/>
    </source>
</evidence>
<dbReference type="EMBL" id="JANPWB010000011">
    <property type="protein sequence ID" value="KAJ1125275.1"/>
    <property type="molecule type" value="Genomic_DNA"/>
</dbReference>
<dbReference type="Proteomes" id="UP001066276">
    <property type="component" value="Chromosome 7"/>
</dbReference>